<dbReference type="PANTHER" id="PTHR14222">
    <property type="entry name" value="CONDENSIN"/>
    <property type="match status" value="1"/>
</dbReference>
<dbReference type="SUPFAM" id="SSF48371">
    <property type="entry name" value="ARM repeat"/>
    <property type="match status" value="1"/>
</dbReference>
<evidence type="ECO:0000256" key="3">
    <source>
        <dbReference type="ARBA" id="ARBA00022737"/>
    </source>
</evidence>
<evidence type="ECO:0000256" key="7">
    <source>
        <dbReference type="ARBA" id="ARBA00023306"/>
    </source>
</evidence>
<reference evidence="13" key="1">
    <citation type="submission" date="2018-03" db="EMBL/GenBank/DDBJ databases">
        <title>ARS-UCD1.2.</title>
        <authorList>
            <person name="Rosen B.D."/>
            <person name="Bickhart D.M."/>
            <person name="Koren S."/>
            <person name="Schnabel R.D."/>
            <person name="Hall R."/>
            <person name="Zimin A."/>
            <person name="Dreischer C."/>
            <person name="Schultheiss S."/>
            <person name="Schroeder S.G."/>
            <person name="Elsik C.G."/>
            <person name="Couldrey C."/>
            <person name="Liu G.E."/>
            <person name="Van Tassell C.P."/>
            <person name="Phillippy A.M."/>
            <person name="Smith T.P.L."/>
            <person name="Medrano J.F."/>
        </authorList>
    </citation>
    <scope>NUCLEOTIDE SEQUENCE [LARGE SCALE GENOMIC DNA]</scope>
    <source>
        <strain evidence="13">Hereford</strain>
    </source>
</reference>
<gene>
    <name evidence="13" type="primary">NCAPD3</name>
</gene>
<dbReference type="GO" id="GO:0000796">
    <property type="term" value="C:condensin complex"/>
    <property type="evidence" value="ECO:0007669"/>
    <property type="project" value="UniProtKB-UniRule"/>
</dbReference>
<comment type="subcellular location">
    <subcellularLocation>
        <location evidence="1 10">Nucleus</location>
    </subcellularLocation>
</comment>
<evidence type="ECO:0000256" key="11">
    <source>
        <dbReference type="SAM" id="MobiDB-lite"/>
    </source>
</evidence>
<evidence type="ECO:0000256" key="8">
    <source>
        <dbReference type="ARBA" id="ARBA00057333"/>
    </source>
</evidence>
<feature type="region of interest" description="Disordered" evidence="11">
    <location>
        <begin position="157"/>
        <end position="201"/>
    </location>
</feature>
<dbReference type="GO" id="GO:0140117">
    <property type="term" value="F:histone H4K20me1 reader activity"/>
    <property type="evidence" value="ECO:0007669"/>
    <property type="project" value="Ensembl"/>
</dbReference>
<dbReference type="GO" id="GO:0051301">
    <property type="term" value="P:cell division"/>
    <property type="evidence" value="ECO:0007669"/>
    <property type="project" value="UniProtKB-UniRule"/>
</dbReference>
<feature type="domain" description="Condensin complex subunit 1 C-terminal" evidence="12">
    <location>
        <begin position="983"/>
        <end position="1147"/>
    </location>
</feature>
<keyword evidence="3" id="KW-0677">Repeat</keyword>
<dbReference type="GO" id="GO:0005721">
    <property type="term" value="C:pericentric heterochromatin"/>
    <property type="evidence" value="ECO:0007669"/>
    <property type="project" value="Ensembl"/>
</dbReference>
<keyword evidence="5 10" id="KW-0226">DNA condensation</keyword>
<evidence type="ECO:0000313" key="13">
    <source>
        <dbReference type="Ensembl" id="ENSBTAP00000094818.1"/>
    </source>
</evidence>
<dbReference type="InterPro" id="IPR012371">
    <property type="entry name" value="NCAPD3"/>
</dbReference>
<evidence type="ECO:0000313" key="14">
    <source>
        <dbReference type="Proteomes" id="UP000009136"/>
    </source>
</evidence>
<dbReference type="GeneTree" id="ENSGT00940000153566"/>
<feature type="region of interest" description="Disordered" evidence="11">
    <location>
        <begin position="1431"/>
        <end position="1503"/>
    </location>
</feature>
<name>A0AAA9T7V7_BOVIN</name>
<dbReference type="InterPro" id="IPR032682">
    <property type="entry name" value="Cnd1_C"/>
</dbReference>
<dbReference type="Proteomes" id="UP000009136">
    <property type="component" value="Chromosome 15"/>
</dbReference>
<reference evidence="13" key="3">
    <citation type="submission" date="2025-09" db="UniProtKB">
        <authorList>
            <consortium name="Ensembl"/>
        </authorList>
    </citation>
    <scope>IDENTIFICATION</scope>
    <source>
        <strain evidence="13">Hereford</strain>
    </source>
</reference>
<dbReference type="Gene3D" id="1.25.10.10">
    <property type="entry name" value="Leucine-rich Repeat Variant"/>
    <property type="match status" value="3"/>
</dbReference>
<evidence type="ECO:0000256" key="4">
    <source>
        <dbReference type="ARBA" id="ARBA00022776"/>
    </source>
</evidence>
<dbReference type="PIRSF" id="PIRSF036508">
    <property type="entry name" value="Condns_HCP-6"/>
    <property type="match status" value="1"/>
</dbReference>
<dbReference type="PANTHER" id="PTHR14222:SF1">
    <property type="entry name" value="CONDENSIN-2 COMPLEX SUBUNIT D3"/>
    <property type="match status" value="1"/>
</dbReference>
<dbReference type="FunFam" id="1.25.10.10:FF:000345">
    <property type="entry name" value="Condensin-2 complex subunit D3"/>
    <property type="match status" value="1"/>
</dbReference>
<comment type="function">
    <text evidence="8">Regulatory subunit of the condensin-2 complex, a complex which establishes mitotic chromosome architecture and is involved in physical rigidity of the chromatid axis. May promote the resolution of double-strand DNA catenanes (intertwines) between sister chromatids. Condensin-mediated compaction likely increases tension in catenated sister chromatids, providing directionality for type II topoisomerase-mediated strand exchanges toward chromatid decatenation. Specifically required for decatenation of centromeric ultrafine DNA bridges during anaphase. Early in neurogenesis, may play an essential role to ensure accurate mitotic chromosome condensation in neuron stem cells, ultimately affecting neuron pool and cortex size.</text>
</comment>
<keyword evidence="2 10" id="KW-0132">Cell division</keyword>
<sequence>MEACGNLACALQTWCPLDLSQEWVDGVWELEFTETEPLDASIEAEIVQTGLSAFTELYSAMLPFATEKREAAESIWTFFLENRISHNALMALFHHFVYKVLKKNVSAQQQEFGLHAAGLYFLLLEVPGSVVNQVFHPVIFDKCIQILKKCWPQESSSNQKRKKEQPKNTQGSSQESSKRARPHRREEVEMDEITQEEEDEENIFFSSEDRRQIRNVIFQVLKNFIRLLSKFSLKEKPECIQNCVEVFVALTSSEPVRYEFQATQARILREMKCIPELAYHGLYLLCSPLHREGDKVLRYVLHQMLCIILMVEVGKGSHHTPLAITPPVVSSRKLAVQFVSLLVDELKESMYPVLRTLLQHICVKVVDKSEYRTYAAQSLVQLLNKLPCAEYASFMAWLYGLTRNAKVSHRVFTLDVALALLELPEREVDGPLAPEHEKFLKHKFLVQEILVARCKDKAPTVRSKALSSFALCLESSATAPSDSIQELLHNTPAVPGVQSHRQSPSTNSSAFSYQRQILNPSAGSEVIHTDSSGEGARSMAEMGFLVSLRNRVGDEKTSVRKSAVQVLVNLLKHCDVEGLQDELSILQDRCRDVAVSVRKQALQSLTELLLAQPQRVQIQKAWLGGVVPAVTDDESSVQDKALECLDRLLLQSIQHHSEGHDADSGQALAWALLTLLDTDSRKLGCYLNKAFHIWSRKDRFSPTFVNNVLSHTEKEHSAPAWMLLAKVAGASPMPDYSTVIEAWERMSSQQSPSEDTLGHILCVIRHIAKHLPQSTRDMVADVLKKKLNGFCWSTMLISPAVDTLQSLCRATAETPAEEQDTSLSALGKQERNCRRLQINKELLVQASEDVLATCVRHLSDIILKEDGPGRMREDLMVKYVFTLGDVAQLCPARVDQRTTLLILSILAASPSREPRPQAPPGSSVALASQPLSQVQGVVMPSVVRAHAVITLGKLCLQHDDLAKESVPVLVRELEVGIDGNVLNNIVIVLCDLCVRYTALVDKYIPTICTCLKDPNPFVRKQALLLLTGLLQEDFVRWKGCLFFRFVITVVDPNPEVASTGEVCLVHLLLKRNPTIFYQHFIECIFHFTGYEKHESFNRFPQSDREKRLFSLKGGKNRERRMRIYKFLLEHFTDEQRFNITSRIFENVLACFADGDLPLDMEASELLSDTFEVLSSKEIRLQVLRARADRDQLGEEEELAPARAALQESQKKLLSQVQKRNLIEMIIPIIASLKSALEKNKIPALRELMLYLREVMQDYGDEVQDFFTVDKQLAAELEYDMRRYQEQLAEQQQPVLSLETIPAPACREKDPVAAAADQPFTPRPHAAHTAAPLSLVPKDRPVSASTMDILSSVKKVVESRRWHSSRTTGPLPSDSRPESPVPVRVLELESSGADPESSGAVDLETKRGISTPEQTIPNVTFGSEISYIVSPGQSLPLQSRSRRRAPGSRRGSRAAGQGDNVLCLSLPDMPPPQTSQWNVKSPSRSEDRSASRRPRRQASKKRAK</sequence>
<evidence type="ECO:0000256" key="2">
    <source>
        <dbReference type="ARBA" id="ARBA00022618"/>
    </source>
</evidence>
<evidence type="ECO:0000259" key="12">
    <source>
        <dbReference type="Pfam" id="PF12717"/>
    </source>
</evidence>
<dbReference type="Pfam" id="PF12717">
    <property type="entry name" value="Cnd1"/>
    <property type="match status" value="1"/>
</dbReference>
<feature type="region of interest" description="Disordered" evidence="11">
    <location>
        <begin position="1357"/>
        <end position="1416"/>
    </location>
</feature>
<dbReference type="InterPro" id="IPR011989">
    <property type="entry name" value="ARM-like"/>
</dbReference>
<keyword evidence="6 10" id="KW-0539">Nucleus</keyword>
<dbReference type="Ensembl" id="ENSBTAT00000087905.1">
    <property type="protein sequence ID" value="ENSBTAP00000094818.1"/>
    <property type="gene ID" value="ENSBTAG00000002260.7"/>
</dbReference>
<feature type="compositionally biased region" description="Basic residues" evidence="11">
    <location>
        <begin position="1439"/>
        <end position="1451"/>
    </location>
</feature>
<feature type="compositionally biased region" description="Acidic residues" evidence="11">
    <location>
        <begin position="188"/>
        <end position="201"/>
    </location>
</feature>
<feature type="compositionally biased region" description="Basic residues" evidence="11">
    <location>
        <begin position="1490"/>
        <end position="1503"/>
    </location>
</feature>
<dbReference type="FunFam" id="1.25.10.10:FF:000319">
    <property type="entry name" value="Condensin-2 complex subunit D3"/>
    <property type="match status" value="1"/>
</dbReference>
<reference evidence="13" key="2">
    <citation type="submission" date="2025-08" db="UniProtKB">
        <authorList>
            <consortium name="Ensembl"/>
        </authorList>
    </citation>
    <scope>IDENTIFICATION</scope>
    <source>
        <strain evidence="13">Hereford</strain>
    </source>
</reference>
<protein>
    <recommendedName>
        <fullName evidence="9 10">Condensin-2 complex subunit D3</fullName>
    </recommendedName>
</protein>
<accession>A0AAA9T7V7</accession>
<dbReference type="GO" id="GO:0000779">
    <property type="term" value="C:condensed chromosome, centromeric region"/>
    <property type="evidence" value="ECO:0007669"/>
    <property type="project" value="UniProtKB-UniRule"/>
</dbReference>
<evidence type="ECO:0000256" key="6">
    <source>
        <dbReference type="ARBA" id="ARBA00023242"/>
    </source>
</evidence>
<keyword evidence="14" id="KW-1185">Reference proteome</keyword>
<dbReference type="InterPro" id="IPR026971">
    <property type="entry name" value="CND1/NCAPD3"/>
</dbReference>
<evidence type="ECO:0000256" key="9">
    <source>
        <dbReference type="ARBA" id="ARBA00072693"/>
    </source>
</evidence>
<evidence type="ECO:0000256" key="5">
    <source>
        <dbReference type="ARBA" id="ARBA00023067"/>
    </source>
</evidence>
<evidence type="ECO:0000256" key="10">
    <source>
        <dbReference type="PIRNR" id="PIRNR036508"/>
    </source>
</evidence>
<dbReference type="GO" id="GO:0007076">
    <property type="term" value="P:mitotic chromosome condensation"/>
    <property type="evidence" value="ECO:0007669"/>
    <property type="project" value="UniProtKB-UniRule"/>
</dbReference>
<organism evidence="13 14">
    <name type="scientific">Bos taurus</name>
    <name type="common">Bovine</name>
    <dbReference type="NCBI Taxonomy" id="9913"/>
    <lineage>
        <taxon>Eukaryota</taxon>
        <taxon>Metazoa</taxon>
        <taxon>Chordata</taxon>
        <taxon>Craniata</taxon>
        <taxon>Vertebrata</taxon>
        <taxon>Euteleostomi</taxon>
        <taxon>Mammalia</taxon>
        <taxon>Eutheria</taxon>
        <taxon>Laurasiatheria</taxon>
        <taxon>Artiodactyla</taxon>
        <taxon>Ruminantia</taxon>
        <taxon>Pecora</taxon>
        <taxon>Bovidae</taxon>
        <taxon>Bovinae</taxon>
        <taxon>Bos</taxon>
    </lineage>
</organism>
<keyword evidence="4 10" id="KW-0498">Mitosis</keyword>
<keyword evidence="7 10" id="KW-0131">Cell cycle</keyword>
<comment type="subunit">
    <text evidence="10">Component of the condensin-2 complex.</text>
</comment>
<proteinExistence type="predicted"/>
<evidence type="ECO:0000256" key="1">
    <source>
        <dbReference type="ARBA" id="ARBA00004123"/>
    </source>
</evidence>
<dbReference type="InterPro" id="IPR016024">
    <property type="entry name" value="ARM-type_fold"/>
</dbReference>
<dbReference type="GO" id="GO:0005654">
    <property type="term" value="C:nucleoplasm"/>
    <property type="evidence" value="ECO:0007669"/>
    <property type="project" value="Ensembl"/>
</dbReference>